<accession>A0A084QTU3</accession>
<dbReference type="InParanoid" id="A0A084QTU3"/>
<feature type="region of interest" description="Disordered" evidence="1">
    <location>
        <begin position="98"/>
        <end position="117"/>
    </location>
</feature>
<feature type="region of interest" description="Disordered" evidence="1">
    <location>
        <begin position="122"/>
        <end position="149"/>
    </location>
</feature>
<evidence type="ECO:0000313" key="2">
    <source>
        <dbReference type="EMBL" id="KFA67378.1"/>
    </source>
</evidence>
<sequence>MPLQVPHGILYELIINNCHMFLGDDVIIDIVSQADGGGYKTHVLVTDRGKRSAAFSSSCSNTLQGALEDLHDKTAQAVARYIEETGFDAVPRVTTRTAPSFGGGCAGTSGNTSRKVPLEETEVISMDESSSSSDESDVSDTDEPLKTPLKTLLRGSVPGVSSVRVGGSMMAVKAQGKSPVGRGPPPHRQGSVIANHPAIAPVFSCPPASRRPPALLSGSNVPPPSASGPRTSLPHDVRVRHAPDLVQAPVLHTGRVVHAKLTAVKVEDTARPILRRNGFMICVNWVGHDELSVLDECFFSQTSLRNAAIKLVRTRAREFQHVTDADVATAQRGGLACAIKRMQVGGTTYQLANFPDDLSALYTDSSSCPRVEVEVTSILPSAGAAVGPVRLPPADPQKQ</sequence>
<proteinExistence type="predicted"/>
<feature type="region of interest" description="Disordered" evidence="1">
    <location>
        <begin position="210"/>
        <end position="232"/>
    </location>
</feature>
<protein>
    <submittedName>
        <fullName evidence="2">Uncharacterized protein</fullName>
    </submittedName>
</protein>
<dbReference type="OrthoDB" id="5148182at2759"/>
<dbReference type="OMA" id="DQYVTCH"/>
<gene>
    <name evidence="2" type="ORF">S40285_00202</name>
</gene>
<evidence type="ECO:0000256" key="1">
    <source>
        <dbReference type="SAM" id="MobiDB-lite"/>
    </source>
</evidence>
<keyword evidence="3" id="KW-1185">Reference proteome</keyword>
<organism evidence="2 3">
    <name type="scientific">Stachybotrys chlorohalonatus (strain IBT 40285)</name>
    <dbReference type="NCBI Taxonomy" id="1283841"/>
    <lineage>
        <taxon>Eukaryota</taxon>
        <taxon>Fungi</taxon>
        <taxon>Dikarya</taxon>
        <taxon>Ascomycota</taxon>
        <taxon>Pezizomycotina</taxon>
        <taxon>Sordariomycetes</taxon>
        <taxon>Hypocreomycetidae</taxon>
        <taxon>Hypocreales</taxon>
        <taxon>Stachybotryaceae</taxon>
        <taxon>Stachybotrys</taxon>
    </lineage>
</organism>
<dbReference type="AlphaFoldDB" id="A0A084QTU3"/>
<dbReference type="EMBL" id="KL660192">
    <property type="protein sequence ID" value="KFA67378.1"/>
    <property type="molecule type" value="Genomic_DNA"/>
</dbReference>
<name>A0A084QTU3_STAC4</name>
<dbReference type="Proteomes" id="UP000028524">
    <property type="component" value="Unassembled WGS sequence"/>
</dbReference>
<evidence type="ECO:0000313" key="3">
    <source>
        <dbReference type="Proteomes" id="UP000028524"/>
    </source>
</evidence>
<dbReference type="STRING" id="1283841.A0A084QTU3"/>
<dbReference type="HOGENOM" id="CLU_691119_0_0_1"/>
<reference evidence="2 3" key="1">
    <citation type="journal article" date="2014" name="BMC Genomics">
        <title>Comparative genome sequencing reveals chemotype-specific gene clusters in the toxigenic black mold Stachybotrys.</title>
        <authorList>
            <person name="Semeiks J."/>
            <person name="Borek D."/>
            <person name="Otwinowski Z."/>
            <person name="Grishin N.V."/>
        </authorList>
    </citation>
    <scope>NUCLEOTIDE SEQUENCE [LARGE SCALE GENOMIC DNA]</scope>
    <source>
        <strain evidence="2 3">IBT 40285</strain>
    </source>
</reference>